<evidence type="ECO:0000256" key="7">
    <source>
        <dbReference type="ARBA" id="ARBA00023157"/>
    </source>
</evidence>
<feature type="compositionally biased region" description="Basic and acidic residues" evidence="11">
    <location>
        <begin position="1075"/>
        <end position="1118"/>
    </location>
</feature>
<dbReference type="Pfam" id="PF00057">
    <property type="entry name" value="Ldl_recept_a"/>
    <property type="match status" value="7"/>
</dbReference>
<evidence type="ECO:0008006" key="14">
    <source>
        <dbReference type="Google" id="ProtNLM"/>
    </source>
</evidence>
<feature type="region of interest" description="Disordered" evidence="11">
    <location>
        <begin position="664"/>
        <end position="685"/>
    </location>
</feature>
<feature type="compositionally biased region" description="Basic and acidic residues" evidence="11">
    <location>
        <begin position="640"/>
        <end position="649"/>
    </location>
</feature>
<evidence type="ECO:0000256" key="9">
    <source>
        <dbReference type="ARBA" id="ARBA00023180"/>
    </source>
</evidence>
<feature type="compositionally biased region" description="Acidic residues" evidence="11">
    <location>
        <begin position="1065"/>
        <end position="1074"/>
    </location>
</feature>
<feature type="compositionally biased region" description="Basic and acidic residues" evidence="11">
    <location>
        <begin position="813"/>
        <end position="947"/>
    </location>
</feature>
<comment type="caution">
    <text evidence="10">Lacks conserved residue(s) required for the propagation of feature annotation.</text>
</comment>
<sequence>MIIIPSLFTATTFLAVHRFIINFTDLPYSNELHHPYSKQFIRTSRQISDALQAILATLPGQFNISILNYRYQPVIGTLVTIEVTSRKAQPKLRKIIEKAIRTGYIGGYGVGFDGFQYYTFKELPIMMNCSSLQFKCDDGTCIDNKQRCDGDKQCSDGSDEANCEAKNETIILISPHSVLLPGDSIRISAKLNGIFSPHKARWFHNGKPLKNENGEKNGMIRYYNTTMKYYLLIDNISSDNSGIYEINIGGMKKAIIINVSTDSGIIKKQCFDINNCTAVSCESDEYFCEIDNFCLPRSVICDGKRDCTDFTDEANCNTASHRINKKLKWLTAQVTVKCLDGSIPEFSLHGSTYCWSNSVCPSHTTCIDGKCCKTDSSYHMRQCPETYWECGSGECVPLEARCDGLQACNDGSDEMHCGGEKRSVKGNCGTNYYSCDSGECIPREKVCNRHYDCSDGSDEMKCEYFIAAQQAYFGSTSATNAKINDKFEKVTGNQPGSDNRYFSSDYHKTGQDNGGTANDKIRHNHGKTISGHNADKENGNDKRNGYSYMSNTIDDNDRNENYHNRRNDILSYDPSENRQFKELTGRITGIEHDRTNSLQELSLNDENMLNHGSNYESESLSATAINGDSSYDSDASNSFRHNEAKHENYHSGITYGRAEIRHETNETSHSNQNSNGIDEKDEEDTDECSDQEFRCPYLPKTLCVHYMKICDGIDDCGDGSDEMNCGEDELVTLANDNSESLSEIATGSCKPDQFRCENGKCIAQVDHCNHKYDCDDGTDEITCEYFVQALQQARRTTMHPDEIPIYATTTEQQKFDQVEDDRGRQIQEEEQERLRGEGEQEEQEQKRLRQEQERQRYEQERRHEEEEQRRREEERERLKQEKEQQEILRQEQERERQEYERRREEEEQRQRGEERERAEHERIRQEYYENERQRQEIEQRQKEYGKEEDAEEQESAEREEHERQYEEEERLRQEQERQEHERRREEEQRQQEERERLRQQKEQEEEQHERLRQEQERERQEHERRREEEEQRQRERVGQGRTTQEYYENEKQKQEIEQQRRGNGYEEEQENGQEQDERNRQEQEKIRQELELERQEKGQKIEEEEHERHEIFDKKQENYEEEEEQHQRQPEEEEEELKRKRKEEEEKEDRRRLEEDNRRLEEDRRRLDEDHRHLEELSRIDQKMKPEKEGGKSEGYEKHQLTVDGVRIRENEKKQRQLELEHYGLDKGNQIEDDFYTEADTRERYEVVEAGTTCSTEQYQCASGECIEKSAQCDGRTDCSDGSDEQFCHPPVQKQPSKSVTCKKCLNDISKIFIFMPKRK</sequence>
<evidence type="ECO:0000256" key="8">
    <source>
        <dbReference type="ARBA" id="ARBA00023170"/>
    </source>
</evidence>
<dbReference type="PANTHER" id="PTHR22722:SF14">
    <property type="entry name" value="MEGALIN, ISOFORM A"/>
    <property type="match status" value="1"/>
</dbReference>
<comment type="subcellular location">
    <subcellularLocation>
        <location evidence="2">Endomembrane system</location>
    </subcellularLocation>
    <subcellularLocation>
        <location evidence="1">Membrane</location>
        <topology evidence="1">Single-pass membrane protein</topology>
    </subcellularLocation>
</comment>
<feature type="disulfide bond" evidence="10">
    <location>
        <begin position="1261"/>
        <end position="1279"/>
    </location>
</feature>
<organism evidence="12 13">
    <name type="scientific">Wuchereria bancrofti</name>
    <dbReference type="NCBI Taxonomy" id="6293"/>
    <lineage>
        <taxon>Eukaryota</taxon>
        <taxon>Metazoa</taxon>
        <taxon>Ecdysozoa</taxon>
        <taxon>Nematoda</taxon>
        <taxon>Chromadorea</taxon>
        <taxon>Rhabditida</taxon>
        <taxon>Spirurina</taxon>
        <taxon>Spiruromorpha</taxon>
        <taxon>Filarioidea</taxon>
        <taxon>Onchocercidae</taxon>
        <taxon>Wuchereria</taxon>
    </lineage>
</organism>
<reference evidence="12" key="2">
    <citation type="journal article" date="2016" name="Mol. Ecol.">
        <title>Population genomics of the filarial nematode parasite Wuchereria bancrofti from mosquitoes.</title>
        <authorList>
            <person name="Small S.T."/>
            <person name="Reimer L.J."/>
            <person name="Tisch D.J."/>
            <person name="King C.L."/>
            <person name="Christensen B.M."/>
            <person name="Siba P.M."/>
            <person name="Kazura J.W."/>
            <person name="Serre D."/>
            <person name="Zimmerman P.A."/>
        </authorList>
    </citation>
    <scope>NUCLEOTIDE SEQUENCE</scope>
    <source>
        <strain evidence="12">pt0022</strain>
    </source>
</reference>
<feature type="disulfide bond" evidence="10">
    <location>
        <begin position="1273"/>
        <end position="1288"/>
    </location>
</feature>
<feature type="disulfide bond" evidence="10">
    <location>
        <begin position="428"/>
        <end position="440"/>
    </location>
</feature>
<evidence type="ECO:0000256" key="11">
    <source>
        <dbReference type="SAM" id="MobiDB-lite"/>
    </source>
</evidence>
<feature type="compositionally biased region" description="Polar residues" evidence="11">
    <location>
        <begin position="667"/>
        <end position="676"/>
    </location>
</feature>
<feature type="disulfide bond" evidence="10">
    <location>
        <begin position="390"/>
        <end position="408"/>
    </location>
</feature>
<evidence type="ECO:0000256" key="10">
    <source>
        <dbReference type="PROSITE-ProRule" id="PRU00124"/>
    </source>
</evidence>
<feature type="disulfide bond" evidence="10">
    <location>
        <begin position="756"/>
        <end position="774"/>
    </location>
</feature>
<feature type="region of interest" description="Disordered" evidence="11">
    <location>
        <begin position="631"/>
        <end position="651"/>
    </location>
</feature>
<evidence type="ECO:0000313" key="12">
    <source>
        <dbReference type="Proteomes" id="UP000093561"/>
    </source>
</evidence>
<evidence type="ECO:0000256" key="6">
    <source>
        <dbReference type="ARBA" id="ARBA00023136"/>
    </source>
</evidence>
<feature type="compositionally biased region" description="Basic and acidic residues" evidence="11">
    <location>
        <begin position="955"/>
        <end position="1038"/>
    </location>
</feature>
<evidence type="ECO:0000256" key="2">
    <source>
        <dbReference type="ARBA" id="ARBA00004308"/>
    </source>
</evidence>
<evidence type="ECO:0000256" key="4">
    <source>
        <dbReference type="ARBA" id="ARBA00022737"/>
    </source>
</evidence>
<feature type="disulfide bond" evidence="10">
    <location>
        <begin position="768"/>
        <end position="783"/>
    </location>
</feature>
<keyword evidence="3" id="KW-0812">Transmembrane</keyword>
<feature type="disulfide bond" evidence="10">
    <location>
        <begin position="301"/>
        <end position="316"/>
    </location>
</feature>
<keyword evidence="5" id="KW-1133">Transmembrane helix</keyword>
<dbReference type="WBParaSite" id="mrna-Wban_07445">
    <property type="protein sequence ID" value="mrna-Wban_07445"/>
    <property type="gene ID" value="Wban_07445"/>
</dbReference>
<dbReference type="Gene3D" id="4.10.400.10">
    <property type="entry name" value="Low-density Lipoprotein Receptor"/>
    <property type="match status" value="7"/>
</dbReference>
<keyword evidence="8" id="KW-0675">Receptor</keyword>
<dbReference type="GO" id="GO:0006898">
    <property type="term" value="P:receptor-mediated endocytosis"/>
    <property type="evidence" value="ECO:0007669"/>
    <property type="project" value="TreeGrafter"/>
</dbReference>
<feature type="region of interest" description="Disordered" evidence="11">
    <location>
        <begin position="504"/>
        <end position="543"/>
    </location>
</feature>
<keyword evidence="6" id="KW-0472">Membrane</keyword>
<keyword evidence="4" id="KW-0677">Repeat</keyword>
<dbReference type="InterPro" id="IPR023415">
    <property type="entry name" value="LDLR_class-A_CS"/>
</dbReference>
<dbReference type="InterPro" id="IPR051221">
    <property type="entry name" value="LDLR-related"/>
</dbReference>
<feature type="compositionally biased region" description="Basic and acidic residues" evidence="11">
    <location>
        <begin position="533"/>
        <end position="543"/>
    </location>
</feature>
<dbReference type="PROSITE" id="PS50068">
    <property type="entry name" value="LDLRA_2"/>
    <property type="match status" value="7"/>
</dbReference>
<dbReference type="InterPro" id="IPR002172">
    <property type="entry name" value="LDrepeatLR_classA_rpt"/>
</dbReference>
<dbReference type="GO" id="GO:0042562">
    <property type="term" value="F:hormone binding"/>
    <property type="evidence" value="ECO:0007669"/>
    <property type="project" value="TreeGrafter"/>
</dbReference>
<dbReference type="PANTHER" id="PTHR22722">
    <property type="entry name" value="LOW-DENSITY LIPOPROTEIN RECEPTOR-RELATED PROTEIN 2-RELATED"/>
    <property type="match status" value="1"/>
</dbReference>
<keyword evidence="7 10" id="KW-1015">Disulfide bond</keyword>
<feature type="disulfide bond" evidence="10">
    <location>
        <begin position="136"/>
        <end position="154"/>
    </location>
</feature>
<proteinExistence type="predicted"/>
<feature type="disulfide bond" evidence="10">
    <location>
        <begin position="710"/>
        <end position="725"/>
    </location>
</feature>
<dbReference type="Proteomes" id="UP000093561">
    <property type="component" value="Unassembled WGS sequence"/>
</dbReference>
<feature type="disulfide bond" evidence="10">
    <location>
        <begin position="129"/>
        <end position="141"/>
    </location>
</feature>
<dbReference type="GO" id="GO:0043235">
    <property type="term" value="C:receptor complex"/>
    <property type="evidence" value="ECO:0007669"/>
    <property type="project" value="TreeGrafter"/>
</dbReference>
<dbReference type="SUPFAM" id="SSF48726">
    <property type="entry name" value="Immunoglobulin"/>
    <property type="match status" value="1"/>
</dbReference>
<feature type="disulfide bond" evidence="10">
    <location>
        <begin position="435"/>
        <end position="453"/>
    </location>
</feature>
<dbReference type="CDD" id="cd00112">
    <property type="entry name" value="LDLa"/>
    <property type="match status" value="7"/>
</dbReference>
<keyword evidence="9" id="KW-0325">Glycoprotein</keyword>
<dbReference type="Gene3D" id="2.60.40.10">
    <property type="entry name" value="Immunoglobulins"/>
    <property type="match status" value="1"/>
</dbReference>
<evidence type="ECO:0000313" key="13">
    <source>
        <dbReference type="WBParaSite" id="mrna-Wban_07445"/>
    </source>
</evidence>
<feature type="disulfide bond" evidence="10">
    <location>
        <begin position="1254"/>
        <end position="1266"/>
    </location>
</feature>
<feature type="disulfide bond" evidence="10">
    <location>
        <begin position="148"/>
        <end position="163"/>
    </location>
</feature>
<feature type="compositionally biased region" description="Basic and acidic residues" evidence="11">
    <location>
        <begin position="1048"/>
        <end position="1064"/>
    </location>
</feature>
<dbReference type="SMART" id="SM00192">
    <property type="entry name" value="LDLa"/>
    <property type="match status" value="7"/>
</dbReference>
<feature type="disulfide bond" evidence="10">
    <location>
        <begin position="447"/>
        <end position="462"/>
    </location>
</feature>
<dbReference type="PRINTS" id="PR00261">
    <property type="entry name" value="LDLRECEPTOR"/>
</dbReference>
<name>A0AAF5PXM7_WUCBA</name>
<dbReference type="PROSITE" id="PS01209">
    <property type="entry name" value="LDLRA_1"/>
    <property type="match status" value="4"/>
</dbReference>
<reference evidence="12" key="1">
    <citation type="submission" date="2015-03" db="EMBL/GenBank/DDBJ databases">
        <title>Wuchereria bancrofti Genome Sequencing Papua New Guinea Strain.</title>
        <authorList>
            <person name="Small S.T."/>
            <person name="Serre D."/>
            <person name="Zimmerman P.A."/>
        </authorList>
    </citation>
    <scope>NUCLEOTIDE SEQUENCE [LARGE SCALE GENOMIC DNA]</scope>
    <source>
        <strain evidence="12">pt0022</strain>
    </source>
</reference>
<evidence type="ECO:0000256" key="5">
    <source>
        <dbReference type="ARBA" id="ARBA00022989"/>
    </source>
</evidence>
<dbReference type="InterPro" id="IPR036179">
    <property type="entry name" value="Ig-like_dom_sf"/>
</dbReference>
<accession>A0AAF5PXM7</accession>
<feature type="region of interest" description="Disordered" evidence="11">
    <location>
        <begin position="807"/>
        <end position="1208"/>
    </location>
</feature>
<dbReference type="InterPro" id="IPR013783">
    <property type="entry name" value="Ig-like_fold"/>
</dbReference>
<feature type="disulfide bond" evidence="10">
    <location>
        <begin position="383"/>
        <end position="395"/>
    </location>
</feature>
<reference evidence="13" key="3">
    <citation type="submission" date="2024-02" db="UniProtKB">
        <authorList>
            <consortium name="WormBaseParasite"/>
        </authorList>
    </citation>
    <scope>IDENTIFICATION</scope>
    <source>
        <strain evidence="13">pt0022</strain>
    </source>
</reference>
<dbReference type="SUPFAM" id="SSF57424">
    <property type="entry name" value="LDL receptor-like module"/>
    <property type="match status" value="7"/>
</dbReference>
<dbReference type="GO" id="GO:0012505">
    <property type="term" value="C:endomembrane system"/>
    <property type="evidence" value="ECO:0007669"/>
    <property type="project" value="UniProtKB-SubCell"/>
</dbReference>
<feature type="compositionally biased region" description="Basic and acidic residues" evidence="11">
    <location>
        <begin position="1125"/>
        <end position="1208"/>
    </location>
</feature>
<dbReference type="InterPro" id="IPR036055">
    <property type="entry name" value="LDL_receptor-like_sf"/>
</dbReference>
<feature type="disulfide bond" evidence="10">
    <location>
        <begin position="402"/>
        <end position="417"/>
    </location>
</feature>
<protein>
    <recommendedName>
        <fullName evidence="14">Ig-like domain-containing protein</fullName>
    </recommendedName>
</protein>
<evidence type="ECO:0000256" key="1">
    <source>
        <dbReference type="ARBA" id="ARBA00004167"/>
    </source>
</evidence>
<evidence type="ECO:0000256" key="3">
    <source>
        <dbReference type="ARBA" id="ARBA00022692"/>
    </source>
</evidence>
<dbReference type="GO" id="GO:0016324">
    <property type="term" value="C:apical plasma membrane"/>
    <property type="evidence" value="ECO:0007669"/>
    <property type="project" value="TreeGrafter"/>
</dbReference>
<feature type="disulfide bond" evidence="10">
    <location>
        <begin position="749"/>
        <end position="761"/>
    </location>
</feature>